<proteinExistence type="predicted"/>
<accession>A0A8H6KTY6</accession>
<keyword evidence="2" id="KW-1185">Reference proteome</keyword>
<evidence type="ECO:0000313" key="2">
    <source>
        <dbReference type="Proteomes" id="UP000639643"/>
    </source>
</evidence>
<dbReference type="AlphaFoldDB" id="A0A8H6KTY6"/>
<evidence type="ECO:0000313" key="1">
    <source>
        <dbReference type="EMBL" id="KAF6837231.1"/>
    </source>
</evidence>
<gene>
    <name evidence="1" type="ORF">CMUS01_05076</name>
</gene>
<reference evidence="1" key="1">
    <citation type="journal article" date="2020" name="Phytopathology">
        <title>Genome Sequence Resources of Colletotrichum truncatum, C. plurivorum, C. musicola, and C. sojae: Four Species Pathogenic to Soybean (Glycine max).</title>
        <authorList>
            <person name="Rogerio F."/>
            <person name="Boufleur T.R."/>
            <person name="Ciampi-Guillardi M."/>
            <person name="Sukno S.A."/>
            <person name="Thon M.R."/>
            <person name="Massola Junior N.S."/>
            <person name="Baroncelli R."/>
        </authorList>
    </citation>
    <scope>NUCLEOTIDE SEQUENCE</scope>
    <source>
        <strain evidence="1">LFN0074</strain>
    </source>
</reference>
<comment type="caution">
    <text evidence="1">The sequence shown here is derived from an EMBL/GenBank/DDBJ whole genome shotgun (WGS) entry which is preliminary data.</text>
</comment>
<dbReference type="EMBL" id="WIGM01000146">
    <property type="protein sequence ID" value="KAF6837231.1"/>
    <property type="molecule type" value="Genomic_DNA"/>
</dbReference>
<dbReference type="OrthoDB" id="5062850at2759"/>
<sequence length="93" mass="10474">MAPHFFDLPTEVRDLIYAQCVLFNGGYVLDFDSNTLRGADGKPIDHSFRLASKRIATETKSLALSSNILNFSTFHSREHNVAAGRFHLLSEYL</sequence>
<dbReference type="Proteomes" id="UP000639643">
    <property type="component" value="Unassembled WGS sequence"/>
</dbReference>
<organism evidence="1 2">
    <name type="scientific">Colletotrichum musicola</name>
    <dbReference type="NCBI Taxonomy" id="2175873"/>
    <lineage>
        <taxon>Eukaryota</taxon>
        <taxon>Fungi</taxon>
        <taxon>Dikarya</taxon>
        <taxon>Ascomycota</taxon>
        <taxon>Pezizomycotina</taxon>
        <taxon>Sordariomycetes</taxon>
        <taxon>Hypocreomycetidae</taxon>
        <taxon>Glomerellales</taxon>
        <taxon>Glomerellaceae</taxon>
        <taxon>Colletotrichum</taxon>
        <taxon>Colletotrichum orchidearum species complex</taxon>
    </lineage>
</organism>
<name>A0A8H6KTY6_9PEZI</name>
<protein>
    <submittedName>
        <fullName evidence="1">Uncharacterized protein</fullName>
    </submittedName>
</protein>